<dbReference type="PANTHER" id="PTHR10783">
    <property type="entry name" value="XENOTROPIC AND POLYTROPIC RETROVIRUS RECEPTOR 1-RELATED"/>
    <property type="match status" value="1"/>
</dbReference>
<evidence type="ECO:0000256" key="5">
    <source>
        <dbReference type="SAM" id="Phobius"/>
    </source>
</evidence>
<keyword evidence="3 5" id="KW-1133">Transmembrane helix</keyword>
<dbReference type="OMA" id="VVEFPLH"/>
<reference evidence="7 8" key="1">
    <citation type="submission" date="2016-07" db="EMBL/GenBank/DDBJ databases">
        <title>Pervasive Adenine N6-methylation of Active Genes in Fungi.</title>
        <authorList>
            <consortium name="DOE Joint Genome Institute"/>
            <person name="Mondo S.J."/>
            <person name="Dannebaum R.O."/>
            <person name="Kuo R.C."/>
            <person name="Labutti K."/>
            <person name="Haridas S."/>
            <person name="Kuo A."/>
            <person name="Salamov A."/>
            <person name="Ahrendt S.R."/>
            <person name="Lipzen A."/>
            <person name="Sullivan W."/>
            <person name="Andreopoulos W.B."/>
            <person name="Clum A."/>
            <person name="Lindquist E."/>
            <person name="Daum C."/>
            <person name="Ramamoorthy G.K."/>
            <person name="Gryganskyi A."/>
            <person name="Culley D."/>
            <person name="Magnuson J.K."/>
            <person name="James T.Y."/>
            <person name="O'Malley M.A."/>
            <person name="Stajich J.E."/>
            <person name="Spatafora J.W."/>
            <person name="Visel A."/>
            <person name="Grigoriev I.V."/>
        </authorList>
    </citation>
    <scope>NUCLEOTIDE SEQUENCE [LARGE SCALE GENOMIC DNA]</scope>
    <source>
        <strain evidence="7 8">NRRL 2496</strain>
    </source>
</reference>
<gene>
    <name evidence="7" type="ORF">BCR43DRAFT_567163</name>
</gene>
<evidence type="ECO:0000256" key="2">
    <source>
        <dbReference type="ARBA" id="ARBA00022692"/>
    </source>
</evidence>
<dbReference type="Proteomes" id="UP000242180">
    <property type="component" value="Unassembled WGS sequence"/>
</dbReference>
<dbReference type="Pfam" id="PF03124">
    <property type="entry name" value="EXS"/>
    <property type="match status" value="1"/>
</dbReference>
<feature type="domain" description="EXS" evidence="6">
    <location>
        <begin position="179"/>
        <end position="401"/>
    </location>
</feature>
<dbReference type="FunCoup" id="A0A1X2GZR3">
    <property type="interactions" value="287"/>
</dbReference>
<dbReference type="InParanoid" id="A0A1X2GZR3"/>
<dbReference type="OrthoDB" id="2159384at2759"/>
<dbReference type="GO" id="GO:0016020">
    <property type="term" value="C:membrane"/>
    <property type="evidence" value="ECO:0007669"/>
    <property type="project" value="UniProtKB-SubCell"/>
</dbReference>
<organism evidence="7 8">
    <name type="scientific">Syncephalastrum racemosum</name>
    <name type="common">Filamentous fungus</name>
    <dbReference type="NCBI Taxonomy" id="13706"/>
    <lineage>
        <taxon>Eukaryota</taxon>
        <taxon>Fungi</taxon>
        <taxon>Fungi incertae sedis</taxon>
        <taxon>Mucoromycota</taxon>
        <taxon>Mucoromycotina</taxon>
        <taxon>Mucoromycetes</taxon>
        <taxon>Mucorales</taxon>
        <taxon>Syncephalastraceae</taxon>
        <taxon>Syncephalastrum</taxon>
    </lineage>
</organism>
<evidence type="ECO:0000313" key="8">
    <source>
        <dbReference type="Proteomes" id="UP000242180"/>
    </source>
</evidence>
<keyword evidence="2 5" id="KW-0812">Transmembrane</keyword>
<keyword evidence="4 5" id="KW-0472">Membrane</keyword>
<sequence length="415" mass="47201">MENAGHDASAGVWQTLLPATYRPIVIFCIGLWGWGLNLHILNRHHIDTSALLQTHASDKHAPLSKAVFALAAVLTTLILANVAWYTITVNPQTPSPVLPILCYVSALALLLWPGKAVHRKERERFIRVLRRILSPSLFSPVFFCDVILADILTSFSNVFGDLFTTVCNALAGASDNIDDNACHRDVLVPLLISLPYFIRLRQCLSEYLESRGQTKRHLFNAIKYASAFPVIIISATQKKADRYIAATGAVPSTWWIDDTNLFRLWMAFVVINSMYSFWWDVSVDWNLVNIMNAPTSHSAASTMVVRFRKHHHFSDTSIYYVAMAIDFLLRTTWSLKLSSHLYIQRLQGSIFMMELLEVIRRWVWVIFRMENEWMKRTHGTLPTQSTETYSLEQLQNPGTSKLLPIREESEDGGSS</sequence>
<evidence type="ECO:0000256" key="3">
    <source>
        <dbReference type="ARBA" id="ARBA00022989"/>
    </source>
</evidence>
<dbReference type="InterPro" id="IPR004342">
    <property type="entry name" value="EXS_C"/>
</dbReference>
<dbReference type="AlphaFoldDB" id="A0A1X2GZR3"/>
<keyword evidence="8" id="KW-1185">Reference proteome</keyword>
<dbReference type="PANTHER" id="PTHR10783:SF46">
    <property type="entry name" value="PROTEIN ERD1 HOMOLOG 2"/>
    <property type="match status" value="1"/>
</dbReference>
<dbReference type="PROSITE" id="PS51380">
    <property type="entry name" value="EXS"/>
    <property type="match status" value="1"/>
</dbReference>
<name>A0A1X2GZR3_SYNRA</name>
<feature type="transmembrane region" description="Helical" evidence="5">
    <location>
        <begin position="62"/>
        <end position="85"/>
    </location>
</feature>
<dbReference type="EMBL" id="MCGN01000013">
    <property type="protein sequence ID" value="ORY89955.1"/>
    <property type="molecule type" value="Genomic_DNA"/>
</dbReference>
<comment type="caution">
    <text evidence="7">The sequence shown here is derived from an EMBL/GenBank/DDBJ whole genome shotgun (WGS) entry which is preliminary data.</text>
</comment>
<evidence type="ECO:0000256" key="1">
    <source>
        <dbReference type="ARBA" id="ARBA00004141"/>
    </source>
</evidence>
<dbReference type="STRING" id="13706.A0A1X2GZR3"/>
<proteinExistence type="predicted"/>
<evidence type="ECO:0000256" key="4">
    <source>
        <dbReference type="ARBA" id="ARBA00023136"/>
    </source>
</evidence>
<accession>A0A1X2GZR3</accession>
<evidence type="ECO:0000313" key="7">
    <source>
        <dbReference type="EMBL" id="ORY89955.1"/>
    </source>
</evidence>
<feature type="transmembrane region" description="Helical" evidence="5">
    <location>
        <begin position="20"/>
        <end position="41"/>
    </location>
</feature>
<feature type="transmembrane region" description="Helical" evidence="5">
    <location>
        <begin position="97"/>
        <end position="114"/>
    </location>
</feature>
<protein>
    <submittedName>
        <fullName evidence="7">EXS family-domain-containing protein</fullName>
    </submittedName>
</protein>
<comment type="subcellular location">
    <subcellularLocation>
        <location evidence="1">Membrane</location>
        <topology evidence="1">Multi-pass membrane protein</topology>
    </subcellularLocation>
</comment>
<evidence type="ECO:0000259" key="6">
    <source>
        <dbReference type="PROSITE" id="PS51380"/>
    </source>
</evidence>
<dbReference type="GO" id="GO:0005737">
    <property type="term" value="C:cytoplasm"/>
    <property type="evidence" value="ECO:0007669"/>
    <property type="project" value="TreeGrafter"/>
</dbReference>